<dbReference type="Proteomes" id="UP000249293">
    <property type="component" value="Chromosome 3"/>
</dbReference>
<dbReference type="CDD" id="cd07723">
    <property type="entry name" value="hydroxyacylglutathione_hydrolase_MBL-fold"/>
    <property type="match status" value="1"/>
</dbReference>
<evidence type="ECO:0000256" key="9">
    <source>
        <dbReference type="ARBA" id="ARBA00031044"/>
    </source>
</evidence>
<dbReference type="Pfam" id="PF00753">
    <property type="entry name" value="Lactamase_B"/>
    <property type="match status" value="1"/>
</dbReference>
<dbReference type="STRING" id="4909.A0A2U9R7N0"/>
<evidence type="ECO:0000313" key="11">
    <source>
        <dbReference type="EMBL" id="AWU77126.1"/>
    </source>
</evidence>
<evidence type="ECO:0000259" key="10">
    <source>
        <dbReference type="SMART" id="SM00849"/>
    </source>
</evidence>
<dbReference type="OrthoDB" id="515692at2759"/>
<sequence>MQNNFQKVAGLIRKSIFNCRTIQRRKMHVKYLPMRWKCGDNYCYILTDDKSQTSWIIDPAFPDDIVDYLTKENKTEVTSIVNTHHHHDHSGGNRFLLHKIFKNIPVIAGKDSPEVSYTPSDGEIIQLGENIEITAIHTPCHTQDSICYYAVDKVTHEKCVFTGDTLFTSGCGRFFEGDAKQMNHSLQKLMALPDDTVVYPGHEYTASNVRFSKSVFGANNEALNKLEEFASKHEFTTGKFTIGDEKKFNPFVRLDDPEVIRSTGLKDPTDIMDRLRAMKNNF</sequence>
<keyword evidence="6" id="KW-0479">Metal-binding</keyword>
<accession>A0A2U9R7N0</accession>
<keyword evidence="7" id="KW-0378">Hydrolase</keyword>
<evidence type="ECO:0000313" key="12">
    <source>
        <dbReference type="Proteomes" id="UP000249293"/>
    </source>
</evidence>
<reference evidence="11 12" key="1">
    <citation type="submission" date="2018-06" db="EMBL/GenBank/DDBJ databases">
        <title>Population genomics shows no distinction between pathogenic Candida krusei and environmental Pichia kudriavzevii: One species, four names.</title>
        <authorList>
            <person name="Douglass A.P."/>
            <person name="Offei B."/>
            <person name="Braun-Galleani S."/>
            <person name="Coughlan A.Y."/>
            <person name="Martos A."/>
            <person name="Ortiz-Merino R.A."/>
            <person name="Byrne K.P."/>
            <person name="Wolfe K.H."/>
        </authorList>
    </citation>
    <scope>NUCLEOTIDE SEQUENCE [LARGE SCALE GENOMIC DNA]</scope>
    <source>
        <strain evidence="11 12">CBS573</strain>
    </source>
</reference>
<gene>
    <name evidence="11" type="ORF">C5L36_0C10320</name>
</gene>
<comment type="similarity">
    <text evidence="4">Belongs to the metallo-beta-lactamase superfamily. Glyoxalase II family.</text>
</comment>
<keyword evidence="8" id="KW-0862">Zinc</keyword>
<dbReference type="EMBL" id="CP028775">
    <property type="protein sequence ID" value="AWU77126.1"/>
    <property type="molecule type" value="Genomic_DNA"/>
</dbReference>
<dbReference type="GO" id="GO:0019243">
    <property type="term" value="P:methylglyoxal catabolic process to D-lactate via S-lactoyl-glutathione"/>
    <property type="evidence" value="ECO:0007669"/>
    <property type="project" value="InterPro"/>
</dbReference>
<protein>
    <recommendedName>
        <fullName evidence="5">hydroxyacylglutathione hydrolase</fullName>
        <ecNumber evidence="5">3.1.2.6</ecNumber>
    </recommendedName>
    <alternativeName>
        <fullName evidence="9">Glyoxalase II</fullName>
    </alternativeName>
</protein>
<comment type="cofactor">
    <cofactor evidence="2">
        <name>Zn(2+)</name>
        <dbReference type="ChEBI" id="CHEBI:29105"/>
    </cofactor>
</comment>
<dbReference type="SMART" id="SM00849">
    <property type="entry name" value="Lactamase_B"/>
    <property type="match status" value="1"/>
</dbReference>
<dbReference type="AlphaFoldDB" id="A0A2U9R7N0"/>
<comment type="catalytic activity">
    <reaction evidence="1">
        <text>an S-(2-hydroxyacyl)glutathione + H2O = a 2-hydroxy carboxylate + glutathione + H(+)</text>
        <dbReference type="Rhea" id="RHEA:21864"/>
        <dbReference type="ChEBI" id="CHEBI:15377"/>
        <dbReference type="ChEBI" id="CHEBI:15378"/>
        <dbReference type="ChEBI" id="CHEBI:57925"/>
        <dbReference type="ChEBI" id="CHEBI:58896"/>
        <dbReference type="ChEBI" id="CHEBI:71261"/>
        <dbReference type="EC" id="3.1.2.6"/>
    </reaction>
</comment>
<dbReference type="InterPro" id="IPR032282">
    <property type="entry name" value="HAGH_C"/>
</dbReference>
<dbReference type="InterPro" id="IPR035680">
    <property type="entry name" value="Clx_II_MBL"/>
</dbReference>
<dbReference type="PANTHER" id="PTHR11935">
    <property type="entry name" value="BETA LACTAMASE DOMAIN"/>
    <property type="match status" value="1"/>
</dbReference>
<dbReference type="SUPFAM" id="SSF56281">
    <property type="entry name" value="Metallo-hydrolase/oxidoreductase"/>
    <property type="match status" value="1"/>
</dbReference>
<evidence type="ECO:0000256" key="2">
    <source>
        <dbReference type="ARBA" id="ARBA00001947"/>
    </source>
</evidence>
<dbReference type="PANTHER" id="PTHR11935:SF94">
    <property type="entry name" value="TENZING NORGAY, ISOFORM C"/>
    <property type="match status" value="1"/>
</dbReference>
<dbReference type="RefSeq" id="XP_029322603.1">
    <property type="nucleotide sequence ID" value="XM_029466743.1"/>
</dbReference>
<dbReference type="GO" id="GO:0046872">
    <property type="term" value="F:metal ion binding"/>
    <property type="evidence" value="ECO:0007669"/>
    <property type="project" value="UniProtKB-KW"/>
</dbReference>
<dbReference type="EC" id="3.1.2.6" evidence="5"/>
<dbReference type="VEuPathDB" id="FungiDB:C5L36_0C10320"/>
<dbReference type="InterPro" id="IPR001279">
    <property type="entry name" value="Metallo-B-lactamas"/>
</dbReference>
<organism evidence="11 12">
    <name type="scientific">Pichia kudriavzevii</name>
    <name type="common">Yeast</name>
    <name type="synonym">Issatchenkia orientalis</name>
    <dbReference type="NCBI Taxonomy" id="4909"/>
    <lineage>
        <taxon>Eukaryota</taxon>
        <taxon>Fungi</taxon>
        <taxon>Dikarya</taxon>
        <taxon>Ascomycota</taxon>
        <taxon>Saccharomycotina</taxon>
        <taxon>Pichiomycetes</taxon>
        <taxon>Pichiales</taxon>
        <taxon>Pichiaceae</taxon>
        <taxon>Pichia</taxon>
    </lineage>
</organism>
<evidence type="ECO:0000256" key="5">
    <source>
        <dbReference type="ARBA" id="ARBA00011917"/>
    </source>
</evidence>
<keyword evidence="12" id="KW-1185">Reference proteome</keyword>
<name>A0A2U9R7N0_PICKU</name>
<dbReference type="NCBIfam" id="TIGR03413">
    <property type="entry name" value="GSH_gloB"/>
    <property type="match status" value="1"/>
</dbReference>
<evidence type="ECO:0000256" key="1">
    <source>
        <dbReference type="ARBA" id="ARBA00001623"/>
    </source>
</evidence>
<dbReference type="Pfam" id="PF16123">
    <property type="entry name" value="HAGH_C"/>
    <property type="match status" value="1"/>
</dbReference>
<evidence type="ECO:0000256" key="3">
    <source>
        <dbReference type="ARBA" id="ARBA00004963"/>
    </source>
</evidence>
<evidence type="ECO:0000256" key="8">
    <source>
        <dbReference type="ARBA" id="ARBA00022833"/>
    </source>
</evidence>
<feature type="domain" description="Metallo-beta-lactamase" evidence="10">
    <location>
        <begin position="40"/>
        <end position="202"/>
    </location>
</feature>
<dbReference type="KEGG" id="pkz:C5L36_0C10320"/>
<dbReference type="GO" id="GO:0004416">
    <property type="term" value="F:hydroxyacylglutathione hydrolase activity"/>
    <property type="evidence" value="ECO:0007669"/>
    <property type="project" value="UniProtKB-EC"/>
</dbReference>
<dbReference type="UniPathway" id="UPA00619">
    <property type="reaction ID" value="UER00676"/>
</dbReference>
<dbReference type="InterPro" id="IPR036866">
    <property type="entry name" value="RibonucZ/Hydroxyglut_hydro"/>
</dbReference>
<comment type="pathway">
    <text evidence="3">Secondary metabolite metabolism; methylglyoxal degradation; (R)-lactate from methylglyoxal: step 2/2.</text>
</comment>
<evidence type="ECO:0000256" key="7">
    <source>
        <dbReference type="ARBA" id="ARBA00022801"/>
    </source>
</evidence>
<proteinExistence type="inferred from homology"/>
<dbReference type="GeneID" id="40384921"/>
<dbReference type="HAMAP" id="MF_01374">
    <property type="entry name" value="Glyoxalase_2"/>
    <property type="match status" value="1"/>
</dbReference>
<evidence type="ECO:0000256" key="6">
    <source>
        <dbReference type="ARBA" id="ARBA00022723"/>
    </source>
</evidence>
<dbReference type="Gene3D" id="3.60.15.10">
    <property type="entry name" value="Ribonuclease Z/Hydroxyacylglutathione hydrolase-like"/>
    <property type="match status" value="1"/>
</dbReference>
<dbReference type="InterPro" id="IPR017782">
    <property type="entry name" value="Hydroxyacylglutathione_Hdrlase"/>
</dbReference>
<evidence type="ECO:0000256" key="4">
    <source>
        <dbReference type="ARBA" id="ARBA00006759"/>
    </source>
</evidence>